<feature type="domain" description="Rhodanese" evidence="1">
    <location>
        <begin position="8"/>
        <end position="59"/>
    </location>
</feature>
<organism evidence="2 3">
    <name type="scientific">Tetrabaena socialis</name>
    <dbReference type="NCBI Taxonomy" id="47790"/>
    <lineage>
        <taxon>Eukaryota</taxon>
        <taxon>Viridiplantae</taxon>
        <taxon>Chlorophyta</taxon>
        <taxon>core chlorophytes</taxon>
        <taxon>Chlorophyceae</taxon>
        <taxon>CS clade</taxon>
        <taxon>Chlamydomonadales</taxon>
        <taxon>Tetrabaenaceae</taxon>
        <taxon>Tetrabaena</taxon>
    </lineage>
</organism>
<accession>A0A2J8AIL6</accession>
<evidence type="ECO:0000259" key="1">
    <source>
        <dbReference type="PROSITE" id="PS50206"/>
    </source>
</evidence>
<evidence type="ECO:0000313" key="2">
    <source>
        <dbReference type="EMBL" id="PNH12357.1"/>
    </source>
</evidence>
<gene>
    <name evidence="2" type="ORF">TSOC_000731</name>
</gene>
<keyword evidence="3" id="KW-1185">Reference proteome</keyword>
<dbReference type="OrthoDB" id="102559at2759"/>
<comment type="caution">
    <text evidence="2">The sequence shown here is derived from an EMBL/GenBank/DDBJ whole genome shotgun (WGS) entry which is preliminary data.</text>
</comment>
<evidence type="ECO:0000313" key="3">
    <source>
        <dbReference type="Proteomes" id="UP000236333"/>
    </source>
</evidence>
<dbReference type="Gene3D" id="3.40.250.10">
    <property type="entry name" value="Rhodanese-like domain"/>
    <property type="match status" value="1"/>
</dbReference>
<dbReference type="AlphaFoldDB" id="A0A2J8AIL6"/>
<protein>
    <recommendedName>
        <fullName evidence="1">Rhodanese domain-containing protein</fullName>
    </recommendedName>
</protein>
<name>A0A2J8AIL6_9CHLO</name>
<dbReference type="Proteomes" id="UP000236333">
    <property type="component" value="Unassembled WGS sequence"/>
</dbReference>
<sequence>MRMLAAVVIVHCHYSKVRGPTCAKVLVDRLKALGVTGPEVKVLAGGVAGFMDEFKGDAALVQLPAGGWNPAQK</sequence>
<proteinExistence type="predicted"/>
<dbReference type="InterPro" id="IPR001763">
    <property type="entry name" value="Rhodanese-like_dom"/>
</dbReference>
<dbReference type="PROSITE" id="PS50206">
    <property type="entry name" value="RHODANESE_3"/>
    <property type="match status" value="1"/>
</dbReference>
<dbReference type="InterPro" id="IPR036873">
    <property type="entry name" value="Rhodanese-like_dom_sf"/>
</dbReference>
<dbReference type="SUPFAM" id="SSF52821">
    <property type="entry name" value="Rhodanese/Cell cycle control phosphatase"/>
    <property type="match status" value="1"/>
</dbReference>
<dbReference type="EMBL" id="PGGS01000010">
    <property type="protein sequence ID" value="PNH12357.1"/>
    <property type="molecule type" value="Genomic_DNA"/>
</dbReference>
<reference evidence="2 3" key="1">
    <citation type="journal article" date="2017" name="Mol. Biol. Evol.">
        <title>The 4-celled Tetrabaena socialis nuclear genome reveals the essential components for genetic control of cell number at the origin of multicellularity in the volvocine lineage.</title>
        <authorList>
            <person name="Featherston J."/>
            <person name="Arakaki Y."/>
            <person name="Hanschen E.R."/>
            <person name="Ferris P.J."/>
            <person name="Michod R.E."/>
            <person name="Olson B.J.S.C."/>
            <person name="Nozaki H."/>
            <person name="Durand P.M."/>
        </authorList>
    </citation>
    <scope>NUCLEOTIDE SEQUENCE [LARGE SCALE GENOMIC DNA]</scope>
    <source>
        <strain evidence="2 3">NIES-571</strain>
    </source>
</reference>